<dbReference type="WBParaSite" id="SBAD_0001346101-mRNA-1">
    <property type="protein sequence ID" value="SBAD_0001346101-mRNA-1"/>
    <property type="gene ID" value="SBAD_0001346101"/>
</dbReference>
<protein>
    <submittedName>
        <fullName evidence="1">Peptidase S1 domain-containing protein</fullName>
    </submittedName>
</protein>
<dbReference type="AlphaFoldDB" id="A0A183JAZ7"/>
<accession>A0A183JAZ7</accession>
<evidence type="ECO:0000313" key="1">
    <source>
        <dbReference type="WBParaSite" id="SBAD_0001346101-mRNA-1"/>
    </source>
</evidence>
<proteinExistence type="predicted"/>
<organism evidence="1">
    <name type="scientific">Soboliphyme baturini</name>
    <dbReference type="NCBI Taxonomy" id="241478"/>
    <lineage>
        <taxon>Eukaryota</taxon>
        <taxon>Metazoa</taxon>
        <taxon>Ecdysozoa</taxon>
        <taxon>Nematoda</taxon>
        <taxon>Enoplea</taxon>
        <taxon>Dorylaimia</taxon>
        <taxon>Dioctophymatida</taxon>
        <taxon>Dioctophymatoidea</taxon>
        <taxon>Soboliphymatidae</taxon>
        <taxon>Soboliphyme</taxon>
    </lineage>
</organism>
<name>A0A183JAZ7_9BILA</name>
<sequence>LLSSYHIIRPESVSIILKNGSFETVSVNPVSILVRRRGAVSAEFDIAVLKVSRSTLKPSVFKFPVSLATAAQETHIGLTCETLMSQAGQPLFCPMTDAGQVGMQKTVLAGISSGHNCEGELRFINLYMKAAVHIDWAKKAVNVLDNVKPGAYSLTEDRRLYDLKEKEKPPSCRWPSDFIDGRDNAPADGSLLDVHSHGIVGFGVYVKVDNFTKHEHIVVAPAHLFKR</sequence>
<reference evidence="1" key="1">
    <citation type="submission" date="2016-06" db="UniProtKB">
        <authorList>
            <consortium name="WormBaseParasite"/>
        </authorList>
    </citation>
    <scope>IDENTIFICATION</scope>
</reference>